<evidence type="ECO:0000256" key="2">
    <source>
        <dbReference type="ARBA" id="ARBA00023797"/>
    </source>
</evidence>
<dbReference type="PANTHER" id="PTHR19384">
    <property type="entry name" value="NITRIC OXIDE SYNTHASE-RELATED"/>
    <property type="match status" value="1"/>
</dbReference>
<dbReference type="Proteomes" id="UP001174909">
    <property type="component" value="Unassembled WGS sequence"/>
</dbReference>
<dbReference type="Gene3D" id="3.40.50.80">
    <property type="entry name" value="Nucleotide-binding domain of ferredoxin-NADP reductase (FNR) module"/>
    <property type="match status" value="1"/>
</dbReference>
<evidence type="ECO:0000256" key="1">
    <source>
        <dbReference type="ARBA" id="ARBA00022630"/>
    </source>
</evidence>
<dbReference type="GO" id="GO:0050660">
    <property type="term" value="F:flavin adenine dinucleotide binding"/>
    <property type="evidence" value="ECO:0007669"/>
    <property type="project" value="TreeGrafter"/>
</dbReference>
<dbReference type="EC" id="1.6.2.4" evidence="2"/>
<keyword evidence="1" id="KW-0285">Flavoprotein</keyword>
<keyword evidence="4" id="KW-1185">Reference proteome</keyword>
<dbReference type="EMBL" id="CASHTH010000173">
    <property type="protein sequence ID" value="CAI7993041.1"/>
    <property type="molecule type" value="Genomic_DNA"/>
</dbReference>
<dbReference type="AlphaFoldDB" id="A0AA35VUL0"/>
<accession>A0AA35VUL0</accession>
<sequence length="92" mass="10125">MGVATGWLKRHQQKVQNGEVVLAPISIRHSSLRLPYHSSKPVIMVGPGTGLAPFRGFIQDRAAAKQSGIYSLTLHMCCMLTQRHIGRSPFCP</sequence>
<name>A0AA35VUL0_GEOBA</name>
<evidence type="ECO:0000313" key="4">
    <source>
        <dbReference type="Proteomes" id="UP001174909"/>
    </source>
</evidence>
<protein>
    <recommendedName>
        <fullName evidence="2">NADPH--hemoprotein reductase</fullName>
        <ecNumber evidence="2">1.6.2.4</ecNumber>
    </recommendedName>
</protein>
<dbReference type="InterPro" id="IPR001709">
    <property type="entry name" value="Flavoprot_Pyr_Nucl_cyt_Rdtase"/>
</dbReference>
<dbReference type="PANTHER" id="PTHR19384:SF17">
    <property type="entry name" value="NADPH--CYTOCHROME P450 REDUCTASE"/>
    <property type="match status" value="1"/>
</dbReference>
<dbReference type="PRINTS" id="PR00371">
    <property type="entry name" value="FPNCR"/>
</dbReference>
<organism evidence="3 4">
    <name type="scientific">Geodia barretti</name>
    <name type="common">Barrett's horny sponge</name>
    <dbReference type="NCBI Taxonomy" id="519541"/>
    <lineage>
        <taxon>Eukaryota</taxon>
        <taxon>Metazoa</taxon>
        <taxon>Porifera</taxon>
        <taxon>Demospongiae</taxon>
        <taxon>Heteroscleromorpha</taxon>
        <taxon>Tetractinellida</taxon>
        <taxon>Astrophorina</taxon>
        <taxon>Geodiidae</taxon>
        <taxon>Geodia</taxon>
    </lineage>
</organism>
<dbReference type="InterPro" id="IPR039261">
    <property type="entry name" value="FNR_nucleotide-bd"/>
</dbReference>
<dbReference type="GO" id="GO:0005829">
    <property type="term" value="C:cytosol"/>
    <property type="evidence" value="ECO:0007669"/>
    <property type="project" value="TreeGrafter"/>
</dbReference>
<gene>
    <name evidence="3" type="ORF">GBAR_LOCUS1176</name>
</gene>
<reference evidence="3" key="1">
    <citation type="submission" date="2023-03" db="EMBL/GenBank/DDBJ databases">
        <authorList>
            <person name="Steffen K."/>
            <person name="Cardenas P."/>
        </authorList>
    </citation>
    <scope>NUCLEOTIDE SEQUENCE</scope>
</reference>
<evidence type="ECO:0000313" key="3">
    <source>
        <dbReference type="EMBL" id="CAI7993041.1"/>
    </source>
</evidence>
<comment type="caution">
    <text evidence="3">The sequence shown here is derived from an EMBL/GenBank/DDBJ whole genome shotgun (WGS) entry which is preliminary data.</text>
</comment>
<dbReference type="SUPFAM" id="SSF52343">
    <property type="entry name" value="Ferredoxin reductase-like, C-terminal NADP-linked domain"/>
    <property type="match status" value="1"/>
</dbReference>
<proteinExistence type="predicted"/>
<dbReference type="GO" id="GO:0003958">
    <property type="term" value="F:NADPH-hemoprotein reductase activity"/>
    <property type="evidence" value="ECO:0007669"/>
    <property type="project" value="UniProtKB-EC"/>
</dbReference>
<dbReference type="GO" id="GO:0010181">
    <property type="term" value="F:FMN binding"/>
    <property type="evidence" value="ECO:0007669"/>
    <property type="project" value="TreeGrafter"/>
</dbReference>